<dbReference type="InterPro" id="IPR037068">
    <property type="entry name" value="DNA_primase_core_N_sf"/>
</dbReference>
<keyword evidence="7 12" id="KW-0863">Zinc-finger</keyword>
<dbReference type="FunFam" id="3.90.580.10:FF:000001">
    <property type="entry name" value="DNA primase"/>
    <property type="match status" value="1"/>
</dbReference>
<keyword evidence="11 12" id="KW-0804">Transcription</keyword>
<evidence type="ECO:0000256" key="2">
    <source>
        <dbReference type="ARBA" id="ARBA00022515"/>
    </source>
</evidence>
<dbReference type="PROSITE" id="PS50880">
    <property type="entry name" value="TOPRIM"/>
    <property type="match status" value="1"/>
</dbReference>
<comment type="caution">
    <text evidence="14">The sequence shown here is derived from an EMBL/GenBank/DDBJ whole genome shotgun (WGS) entry which is preliminary data.</text>
</comment>
<evidence type="ECO:0000256" key="11">
    <source>
        <dbReference type="ARBA" id="ARBA00023163"/>
    </source>
</evidence>
<dbReference type="EMBL" id="BMQL01000001">
    <property type="protein sequence ID" value="GGQ95614.1"/>
    <property type="molecule type" value="Genomic_DNA"/>
</dbReference>
<reference evidence="14" key="2">
    <citation type="submission" date="2020-09" db="EMBL/GenBank/DDBJ databases">
        <authorList>
            <person name="Sun Q."/>
            <person name="Ohkuma M."/>
        </authorList>
    </citation>
    <scope>NUCLEOTIDE SEQUENCE</scope>
    <source>
        <strain evidence="14">JCM 31311</strain>
    </source>
</reference>
<comment type="function">
    <text evidence="12">RNA polymerase that catalyzes the synthesis of short RNA molecules used as primers for DNA polymerase during DNA replication.</text>
</comment>
<dbReference type="GO" id="GO:0000428">
    <property type="term" value="C:DNA-directed RNA polymerase complex"/>
    <property type="evidence" value="ECO:0007669"/>
    <property type="project" value="UniProtKB-KW"/>
</dbReference>
<keyword evidence="1 12" id="KW-0240">DNA-directed RNA polymerase</keyword>
<dbReference type="InterPro" id="IPR050219">
    <property type="entry name" value="DnaG_primase"/>
</dbReference>
<dbReference type="Proteomes" id="UP000603865">
    <property type="component" value="Unassembled WGS sequence"/>
</dbReference>
<dbReference type="InterPro" id="IPR006171">
    <property type="entry name" value="TOPRIM_dom"/>
</dbReference>
<dbReference type="Pfam" id="PF08275">
    <property type="entry name" value="DNAG_N"/>
    <property type="match status" value="1"/>
</dbReference>
<keyword evidence="6 12" id="KW-0479">Metal-binding</keyword>
<dbReference type="GO" id="GO:1990077">
    <property type="term" value="C:primosome complex"/>
    <property type="evidence" value="ECO:0007669"/>
    <property type="project" value="UniProtKB-KW"/>
</dbReference>
<dbReference type="InterPro" id="IPR034151">
    <property type="entry name" value="TOPRIM_DnaG_bac"/>
</dbReference>
<keyword evidence="9" id="KW-0460">Magnesium</keyword>
<dbReference type="Pfam" id="PF13155">
    <property type="entry name" value="Toprim_2"/>
    <property type="match status" value="1"/>
</dbReference>
<dbReference type="NCBIfam" id="TIGR01391">
    <property type="entry name" value="dnaG"/>
    <property type="match status" value="1"/>
</dbReference>
<evidence type="ECO:0000313" key="14">
    <source>
        <dbReference type="EMBL" id="GGQ95614.1"/>
    </source>
</evidence>
<keyword evidence="10 12" id="KW-0238">DNA-binding</keyword>
<evidence type="ECO:0000256" key="12">
    <source>
        <dbReference type="HAMAP-Rule" id="MF_00974"/>
    </source>
</evidence>
<comment type="cofactor">
    <cofactor evidence="12">
        <name>Zn(2+)</name>
        <dbReference type="ChEBI" id="CHEBI:29105"/>
    </cofactor>
    <text evidence="12">Binds 1 zinc ion per monomer.</text>
</comment>
<dbReference type="Gene3D" id="3.90.980.10">
    <property type="entry name" value="DNA primase, catalytic core, N-terminal domain"/>
    <property type="match status" value="1"/>
</dbReference>
<proteinExistence type="inferred from homology"/>
<evidence type="ECO:0000256" key="7">
    <source>
        <dbReference type="ARBA" id="ARBA00022771"/>
    </source>
</evidence>
<dbReference type="SUPFAM" id="SSF56731">
    <property type="entry name" value="DNA primase core"/>
    <property type="match status" value="1"/>
</dbReference>
<dbReference type="Gene3D" id="3.90.580.10">
    <property type="entry name" value="Zinc finger, CHC2-type domain"/>
    <property type="match status" value="1"/>
</dbReference>
<comment type="subunit">
    <text evidence="12">Monomer. Interacts with DnaB.</text>
</comment>
<evidence type="ECO:0000256" key="1">
    <source>
        <dbReference type="ARBA" id="ARBA00022478"/>
    </source>
</evidence>
<evidence type="ECO:0000256" key="5">
    <source>
        <dbReference type="ARBA" id="ARBA00022705"/>
    </source>
</evidence>
<dbReference type="GO" id="GO:0003899">
    <property type="term" value="F:DNA-directed RNA polymerase activity"/>
    <property type="evidence" value="ECO:0007669"/>
    <property type="project" value="UniProtKB-UniRule"/>
</dbReference>
<evidence type="ECO:0000256" key="10">
    <source>
        <dbReference type="ARBA" id="ARBA00023125"/>
    </source>
</evidence>
<dbReference type="GO" id="GO:0008270">
    <property type="term" value="F:zinc ion binding"/>
    <property type="evidence" value="ECO:0007669"/>
    <property type="project" value="UniProtKB-UniRule"/>
</dbReference>
<dbReference type="InterPro" id="IPR002694">
    <property type="entry name" value="Znf_CHC2"/>
</dbReference>
<protein>
    <recommendedName>
        <fullName evidence="12">DNA primase</fullName>
        <ecNumber evidence="12">2.7.7.101</ecNumber>
    </recommendedName>
</protein>
<keyword evidence="3 12" id="KW-0808">Transferase</keyword>
<dbReference type="SUPFAM" id="SSF57783">
    <property type="entry name" value="Zinc beta-ribbon"/>
    <property type="match status" value="1"/>
</dbReference>
<evidence type="ECO:0000259" key="13">
    <source>
        <dbReference type="PROSITE" id="PS50880"/>
    </source>
</evidence>
<dbReference type="AlphaFoldDB" id="A0A918F166"/>
<dbReference type="GO" id="GO:0005737">
    <property type="term" value="C:cytoplasm"/>
    <property type="evidence" value="ECO:0007669"/>
    <property type="project" value="TreeGrafter"/>
</dbReference>
<dbReference type="InterPro" id="IPR030846">
    <property type="entry name" value="DnaG_bac"/>
</dbReference>
<comment type="catalytic activity">
    <reaction evidence="12">
        <text>ssDNA + n NTP = ssDNA/pppN(pN)n-1 hybrid + (n-1) diphosphate.</text>
        <dbReference type="EC" id="2.7.7.101"/>
    </reaction>
</comment>
<evidence type="ECO:0000256" key="8">
    <source>
        <dbReference type="ARBA" id="ARBA00022833"/>
    </source>
</evidence>
<dbReference type="PANTHER" id="PTHR30313">
    <property type="entry name" value="DNA PRIMASE"/>
    <property type="match status" value="1"/>
</dbReference>
<keyword evidence="8 12" id="KW-0862">Zinc</keyword>
<dbReference type="EC" id="2.7.7.101" evidence="12"/>
<dbReference type="InterPro" id="IPR013264">
    <property type="entry name" value="DNAG_N"/>
</dbReference>
<feature type="zinc finger region" description="CHC2-type" evidence="12">
    <location>
        <begin position="35"/>
        <end position="59"/>
    </location>
</feature>
<dbReference type="InterPro" id="IPR036977">
    <property type="entry name" value="DNA_primase_Znf_CHC2"/>
</dbReference>
<evidence type="ECO:0000256" key="6">
    <source>
        <dbReference type="ARBA" id="ARBA00022723"/>
    </source>
</evidence>
<gene>
    <name evidence="12 14" type="primary">dnaG</name>
    <name evidence="14" type="ORF">GCM10008957_05170</name>
</gene>
<name>A0A918F166_9DEIO</name>
<dbReference type="Pfam" id="PF01807">
    <property type="entry name" value="Zn_ribbon_DnaG"/>
    <property type="match status" value="1"/>
</dbReference>
<dbReference type="HAMAP" id="MF_00974">
    <property type="entry name" value="DNA_primase_DnaG"/>
    <property type="match status" value="1"/>
</dbReference>
<comment type="domain">
    <text evidence="12">Contains an N-terminal zinc-binding domain, a central core domain that contains the primase activity, and a C-terminal DnaB-binding domain.</text>
</comment>
<evidence type="ECO:0000256" key="9">
    <source>
        <dbReference type="ARBA" id="ARBA00022842"/>
    </source>
</evidence>
<dbReference type="CDD" id="cd03364">
    <property type="entry name" value="TOPRIM_DnaG_primases"/>
    <property type="match status" value="1"/>
</dbReference>
<reference evidence="14" key="1">
    <citation type="journal article" date="2014" name="Int. J. Syst. Evol. Microbiol.">
        <title>Complete genome sequence of Corynebacterium casei LMG S-19264T (=DSM 44701T), isolated from a smear-ripened cheese.</title>
        <authorList>
            <consortium name="US DOE Joint Genome Institute (JGI-PGF)"/>
            <person name="Walter F."/>
            <person name="Albersmeier A."/>
            <person name="Kalinowski J."/>
            <person name="Ruckert C."/>
        </authorList>
    </citation>
    <scope>NUCLEOTIDE SEQUENCE</scope>
    <source>
        <strain evidence="14">JCM 31311</strain>
    </source>
</reference>
<organism evidence="14 15">
    <name type="scientific">Deinococcus ruber</name>
    <dbReference type="NCBI Taxonomy" id="1848197"/>
    <lineage>
        <taxon>Bacteria</taxon>
        <taxon>Thermotogati</taxon>
        <taxon>Deinococcota</taxon>
        <taxon>Deinococci</taxon>
        <taxon>Deinococcales</taxon>
        <taxon>Deinococcaceae</taxon>
        <taxon>Deinococcus</taxon>
    </lineage>
</organism>
<dbReference type="PANTHER" id="PTHR30313:SF2">
    <property type="entry name" value="DNA PRIMASE"/>
    <property type="match status" value="1"/>
</dbReference>
<dbReference type="RefSeq" id="WP_189087898.1">
    <property type="nucleotide sequence ID" value="NZ_BMQL01000001.1"/>
</dbReference>
<dbReference type="SMART" id="SM00400">
    <property type="entry name" value="ZnF_CHCC"/>
    <property type="match status" value="1"/>
</dbReference>
<dbReference type="Gene3D" id="3.40.1360.10">
    <property type="match status" value="1"/>
</dbReference>
<dbReference type="GO" id="GO:0006269">
    <property type="term" value="P:DNA replication, synthesis of primer"/>
    <property type="evidence" value="ECO:0007669"/>
    <property type="project" value="UniProtKB-UniRule"/>
</dbReference>
<comment type="similarity">
    <text evidence="12">Belongs to the DnaG primase family.</text>
</comment>
<keyword evidence="2 12" id="KW-0639">Primosome</keyword>
<feature type="domain" description="Toprim" evidence="13">
    <location>
        <begin position="258"/>
        <end position="338"/>
    </location>
</feature>
<dbReference type="GO" id="GO:0003677">
    <property type="term" value="F:DNA binding"/>
    <property type="evidence" value="ECO:0007669"/>
    <property type="project" value="UniProtKB-KW"/>
</dbReference>
<keyword evidence="5 12" id="KW-0235">DNA replication</keyword>
<keyword evidence="4 12" id="KW-0548">Nucleotidyltransferase</keyword>
<sequence>MGSKEEIRDRINIADVIGEYVQLSPAGRGRLKGLCPFHKEKSPSFQVDTEQGYFYCFGCKAGGDMFSFVQRQENLSFGDALKKLAEKAGVTVETRYGEKTSRDLYDVNAFALSYFREHLPGPGLDYFRRRGLTDATIERFELGYAPDGWDGLLSRARTRGLTERQLLEAGLLSENVESGRVYDRFRGRVIFPIRDHLGRLTGFGGRVLGDEKPKYLNTPETEAFKKGELLYGLNLAREALRQPGSVPAGSEQAKGGAAELIVVEGYMDVIAMHQAGFVGAVATLGTALTAEHATLLSRLGVGGLSLMFDHDQAGLKATLSGLDQVIGSRFRVRACSVPNGKDPADAVMSGPDGVAAVRRALAAGVDEAQFRVKAAIEKHGKDTRDGKRQVLMELLPRLQQGDILDEGSARIRDVVCDELDIEPVVLLDWLRSKAKRKTLTDTHMVAMTVGRGEEGHELALLRQILVDPTLLAKLDGQTPWRNQMVSKVMLAAQGASSPEAIVELFRGQPEEALLIRLLFEGRDPGTLGRSNTEQYEQKVQGYAAAAVDDIAVGLTIDSLRSEVDLLKTQIKTAAPAEQMDILRQIQELQRAIEAEKRTRRN</sequence>
<keyword evidence="15" id="KW-1185">Reference proteome</keyword>
<dbReference type="SMART" id="SM00493">
    <property type="entry name" value="TOPRIM"/>
    <property type="match status" value="1"/>
</dbReference>
<dbReference type="InterPro" id="IPR006295">
    <property type="entry name" value="DNA_primase_DnaG"/>
</dbReference>
<accession>A0A918F166</accession>
<evidence type="ECO:0000256" key="3">
    <source>
        <dbReference type="ARBA" id="ARBA00022679"/>
    </source>
</evidence>
<evidence type="ECO:0000256" key="4">
    <source>
        <dbReference type="ARBA" id="ARBA00022695"/>
    </source>
</evidence>
<evidence type="ECO:0000313" key="15">
    <source>
        <dbReference type="Proteomes" id="UP000603865"/>
    </source>
</evidence>